<protein>
    <submittedName>
        <fullName evidence="1">Uncharacterized protein</fullName>
    </submittedName>
</protein>
<organism evidence="1 2">
    <name type="scientific">Actinokineospora spheciospongiae</name>
    <dbReference type="NCBI Taxonomy" id="909613"/>
    <lineage>
        <taxon>Bacteria</taxon>
        <taxon>Bacillati</taxon>
        <taxon>Actinomycetota</taxon>
        <taxon>Actinomycetes</taxon>
        <taxon>Pseudonocardiales</taxon>
        <taxon>Pseudonocardiaceae</taxon>
        <taxon>Actinokineospora</taxon>
    </lineage>
</organism>
<sequence>MQHGRGLGHECACPLRRWVWSSGSDAGIPLPGRCHRWGYSAAKTTHWHRQSPRR</sequence>
<comment type="caution">
    <text evidence="1">The sequence shown here is derived from an EMBL/GenBank/DDBJ whole genome shotgun (WGS) entry which is preliminary data.</text>
</comment>
<reference evidence="1 2" key="1">
    <citation type="journal article" date="2014" name="Genome Announc.">
        <title>Draft Genome Sequence of the Antitrypanosomally Active Sponge-Associated Bacterium Actinokineospora sp. Strain EG49.</title>
        <authorList>
            <person name="Harjes J."/>
            <person name="Ryu T."/>
            <person name="Abdelmohsen U.R."/>
            <person name="Moitinho-Silva L."/>
            <person name="Horn H."/>
            <person name="Ravasi T."/>
            <person name="Hentschel U."/>
        </authorList>
    </citation>
    <scope>NUCLEOTIDE SEQUENCE [LARGE SCALE GENOMIC DNA]</scope>
    <source>
        <strain evidence="1 2">EG49</strain>
    </source>
</reference>
<dbReference type="AlphaFoldDB" id="W7J137"/>
<evidence type="ECO:0000313" key="1">
    <source>
        <dbReference type="EMBL" id="EWC62742.1"/>
    </source>
</evidence>
<proteinExistence type="predicted"/>
<keyword evidence="2" id="KW-1185">Reference proteome</keyword>
<name>W7J137_9PSEU</name>
<evidence type="ECO:0000313" key="2">
    <source>
        <dbReference type="Proteomes" id="UP000019277"/>
    </source>
</evidence>
<gene>
    <name evidence="1" type="ORF">UO65_1936</name>
</gene>
<accession>W7J137</accession>
<dbReference type="EMBL" id="AYXG01000072">
    <property type="protein sequence ID" value="EWC62742.1"/>
    <property type="molecule type" value="Genomic_DNA"/>
</dbReference>
<dbReference type="Proteomes" id="UP000019277">
    <property type="component" value="Unassembled WGS sequence"/>
</dbReference>